<feature type="transmembrane region" description="Helical" evidence="1">
    <location>
        <begin position="20"/>
        <end position="41"/>
    </location>
</feature>
<evidence type="ECO:0000313" key="3">
    <source>
        <dbReference type="Proteomes" id="UP001214638"/>
    </source>
</evidence>
<comment type="caution">
    <text evidence="2">The sequence shown here is derived from an EMBL/GenBank/DDBJ whole genome shotgun (WGS) entry which is preliminary data.</text>
</comment>
<proteinExistence type="predicted"/>
<keyword evidence="3" id="KW-1185">Reference proteome</keyword>
<dbReference type="RefSeq" id="XP_067804414.1">
    <property type="nucleotide sequence ID" value="XM_067945623.1"/>
</dbReference>
<dbReference type="Proteomes" id="UP001214638">
    <property type="component" value="Unassembled WGS sequence"/>
</dbReference>
<dbReference type="GeneID" id="94334872"/>
<accession>A0AAD9PMK6</accession>
<name>A0AAD9PMK6_9APIC</name>
<dbReference type="KEGG" id="bdw:94334872"/>
<keyword evidence="1" id="KW-0812">Transmembrane</keyword>
<evidence type="ECO:0000256" key="1">
    <source>
        <dbReference type="SAM" id="Phobius"/>
    </source>
</evidence>
<evidence type="ECO:0000313" key="2">
    <source>
        <dbReference type="EMBL" id="KAK2197572.1"/>
    </source>
</evidence>
<dbReference type="AlphaFoldDB" id="A0AAD9PMK6"/>
<organism evidence="2 3">
    <name type="scientific">Babesia duncani</name>
    <dbReference type="NCBI Taxonomy" id="323732"/>
    <lineage>
        <taxon>Eukaryota</taxon>
        <taxon>Sar</taxon>
        <taxon>Alveolata</taxon>
        <taxon>Apicomplexa</taxon>
        <taxon>Aconoidasida</taxon>
        <taxon>Piroplasmida</taxon>
        <taxon>Babesiidae</taxon>
        <taxon>Babesia</taxon>
    </lineage>
</organism>
<reference evidence="2" key="1">
    <citation type="journal article" date="2023" name="Nat. Microbiol.">
        <title>Babesia duncani multi-omics identifies virulence factors and drug targets.</title>
        <authorList>
            <person name="Singh P."/>
            <person name="Lonardi S."/>
            <person name="Liang Q."/>
            <person name="Vydyam P."/>
            <person name="Khabirova E."/>
            <person name="Fang T."/>
            <person name="Gihaz S."/>
            <person name="Thekkiniath J."/>
            <person name="Munshi M."/>
            <person name="Abel S."/>
            <person name="Ciampossin L."/>
            <person name="Batugedara G."/>
            <person name="Gupta M."/>
            <person name="Lu X.M."/>
            <person name="Lenz T."/>
            <person name="Chakravarty S."/>
            <person name="Cornillot E."/>
            <person name="Hu Y."/>
            <person name="Ma W."/>
            <person name="Gonzalez L.M."/>
            <person name="Sanchez S."/>
            <person name="Estrada K."/>
            <person name="Sanchez-Flores A."/>
            <person name="Montero E."/>
            <person name="Harb O.S."/>
            <person name="Le Roch K.G."/>
            <person name="Mamoun C.B."/>
        </authorList>
    </citation>
    <scope>NUCLEOTIDE SEQUENCE</scope>
    <source>
        <strain evidence="2">WA1</strain>
    </source>
</reference>
<protein>
    <submittedName>
        <fullName evidence="2">Uncharacterized protein</fullName>
    </submittedName>
</protein>
<keyword evidence="1" id="KW-1133">Transmembrane helix</keyword>
<sequence>MTSKIDANKANVLRVKSEQVARSSAVAGGYFVVSMALWSVFTNPRRHEWFVWILYVMLIQGGRFTRLL</sequence>
<dbReference type="EMBL" id="JALLKP010000001">
    <property type="protein sequence ID" value="KAK2197572.1"/>
    <property type="molecule type" value="Genomic_DNA"/>
</dbReference>
<gene>
    <name evidence="2" type="ORF">BdWA1_000574</name>
</gene>
<keyword evidence="1" id="KW-0472">Membrane</keyword>